<dbReference type="GeneID" id="26637717"/>
<reference evidence="1 2" key="1">
    <citation type="submission" date="2015-05" db="EMBL/GenBank/DDBJ databases">
        <authorList>
            <person name="Brusko S."/>
            <person name="Campbell R.A."/>
            <person name="Rubia G.C."/>
            <person name="Walstead R.N."/>
            <person name="Shah Z.V."/>
            <person name="Tahir R."/>
            <person name="Serrano M.G."/>
            <person name="Buck G."/>
            <person name="Lee V."/>
            <person name="Wang Y."/>
            <person name="Carvalho R."/>
            <person name="Voegtly L."/>
            <person name="Shi R."/>
            <person name="Duckworth R."/>
            <person name="Johnson A."/>
            <person name="Loviza R."/>
            <person name="Walstead R."/>
            <person name="Shah Z."/>
            <person name="Kiflezghi M."/>
            <person name="Wade K."/>
            <person name="Delesalle V.A."/>
            <person name="Bradley K.W."/>
            <person name="Asai D.J."/>
            <person name="Bowman C.A."/>
            <person name="Russell D.A."/>
            <person name="Pope W.H."/>
            <person name="Jacobs-Sera D."/>
            <person name="Hendrix R.W."/>
            <person name="Hatfull G.F."/>
        </authorList>
    </citation>
    <scope>NUCLEOTIDE SEQUENCE [LARGE SCALE GENOMIC DNA]</scope>
</reference>
<dbReference type="OrthoDB" id="38065at10239"/>
<accession>A0A0H4U0I9</accession>
<evidence type="ECO:0000313" key="2">
    <source>
        <dbReference type="Proteomes" id="UP000201155"/>
    </source>
</evidence>
<gene>
    <name evidence="1" type="ORF">PBI_OVECHKIN_84</name>
</gene>
<protein>
    <submittedName>
        <fullName evidence="1">Uncharacterized protein</fullName>
    </submittedName>
</protein>
<proteinExistence type="predicted"/>
<keyword evidence="2" id="KW-1185">Reference proteome</keyword>
<name>A0A0H4U0I9_9CAUD</name>
<dbReference type="RefSeq" id="YP_009211248.1">
    <property type="nucleotide sequence ID" value="NC_028937.1"/>
</dbReference>
<evidence type="ECO:0000313" key="1">
    <source>
        <dbReference type="EMBL" id="AKQ06986.1"/>
    </source>
</evidence>
<dbReference type="Proteomes" id="UP000201155">
    <property type="component" value="Segment"/>
</dbReference>
<dbReference type="EMBL" id="KR824843">
    <property type="protein sequence ID" value="AKQ06986.1"/>
    <property type="molecule type" value="Genomic_DNA"/>
</dbReference>
<dbReference type="KEGG" id="vg:26637717"/>
<sequence length="62" mass="7489">MSDQLWYEGQKRKEINAAMRRAYEAMDRAYHRSQTNDDLLDHTAECIRALAEVRRRVRENHL</sequence>
<organism evidence="1 2">
    <name type="scientific">Mycobacterium phage Ovechkin</name>
    <dbReference type="NCBI Taxonomy" id="1673889"/>
    <lineage>
        <taxon>Viruses</taxon>
        <taxon>Duplodnaviria</taxon>
        <taxon>Heunggongvirae</taxon>
        <taxon>Uroviricota</taxon>
        <taxon>Caudoviricetes</taxon>
        <taxon>Gracegardnervirinae</taxon>
        <taxon>Cheoctovirus</taxon>
        <taxon>Cheoctovirus ovechkin</taxon>
    </lineage>
</organism>